<dbReference type="EMBL" id="STFG01000024">
    <property type="protein sequence ID" value="THT97941.1"/>
    <property type="molecule type" value="Genomic_DNA"/>
</dbReference>
<reference evidence="1 2" key="1">
    <citation type="journal article" date="2015" name="Antonie Van Leeuwenhoek">
        <title>Lampropedia puyangensis sp. nov., isolated from symptomatic bark of Populus ? euramericana canker and emended description of Lampropedia hyalina (Ehrenberg 1832) Lee et al. 2004.</title>
        <authorList>
            <person name="Li Y."/>
            <person name="Wang T."/>
            <person name="Piao C.G."/>
            <person name="Wang L.F."/>
            <person name="Tian G.Z."/>
            <person name="Zhu T.H."/>
            <person name="Guo M.W."/>
        </authorList>
    </citation>
    <scope>NUCLEOTIDE SEQUENCE [LARGE SCALE GENOMIC DNA]</scope>
    <source>
        <strain evidence="1 2">2-bin</strain>
    </source>
</reference>
<evidence type="ECO:0000313" key="1">
    <source>
        <dbReference type="EMBL" id="THT97941.1"/>
    </source>
</evidence>
<comment type="caution">
    <text evidence="1">The sequence shown here is derived from an EMBL/GenBank/DDBJ whole genome shotgun (WGS) entry which is preliminary data.</text>
</comment>
<evidence type="ECO:0000313" key="2">
    <source>
        <dbReference type="Proteomes" id="UP000308917"/>
    </source>
</evidence>
<proteinExistence type="predicted"/>
<organism evidence="1 2">
    <name type="scientific">Lampropedia puyangensis</name>
    <dbReference type="NCBI Taxonomy" id="1330072"/>
    <lineage>
        <taxon>Bacteria</taxon>
        <taxon>Pseudomonadati</taxon>
        <taxon>Pseudomonadota</taxon>
        <taxon>Betaproteobacteria</taxon>
        <taxon>Burkholderiales</taxon>
        <taxon>Comamonadaceae</taxon>
        <taxon>Lampropedia</taxon>
    </lineage>
</organism>
<name>A0A4S8EYS7_9BURK</name>
<accession>A0A4S8EYS7</accession>
<feature type="non-terminal residue" evidence="1">
    <location>
        <position position="82"/>
    </location>
</feature>
<dbReference type="AlphaFoldDB" id="A0A4S8EYS7"/>
<keyword evidence="2" id="KW-1185">Reference proteome</keyword>
<gene>
    <name evidence="1" type="ORF">E9531_15095</name>
</gene>
<sequence>MNTAQEAIAVHLRKSLLLSLDDLLAVMREFVCPDVSRSGLDRSQQRHGVGNLRTMQPKVEKPRAKKFKAYAPGYVHVDIKYL</sequence>
<protein>
    <submittedName>
        <fullName evidence="1">IS481 family transposase</fullName>
    </submittedName>
</protein>
<dbReference type="Proteomes" id="UP000308917">
    <property type="component" value="Unassembled WGS sequence"/>
</dbReference>